<gene>
    <name evidence="1" type="ORF">CHIRRI_LOCUS4023</name>
</gene>
<reference evidence="1" key="1">
    <citation type="submission" date="2022-01" db="EMBL/GenBank/DDBJ databases">
        <authorList>
            <person name="King R."/>
        </authorList>
    </citation>
    <scope>NUCLEOTIDE SEQUENCE</scope>
</reference>
<evidence type="ECO:0000313" key="1">
    <source>
        <dbReference type="EMBL" id="CAH1715750.1"/>
    </source>
</evidence>
<evidence type="ECO:0000313" key="2">
    <source>
        <dbReference type="Proteomes" id="UP001153620"/>
    </source>
</evidence>
<dbReference type="OrthoDB" id="410651at2759"/>
<organism evidence="1 2">
    <name type="scientific">Chironomus riparius</name>
    <dbReference type="NCBI Taxonomy" id="315576"/>
    <lineage>
        <taxon>Eukaryota</taxon>
        <taxon>Metazoa</taxon>
        <taxon>Ecdysozoa</taxon>
        <taxon>Arthropoda</taxon>
        <taxon>Hexapoda</taxon>
        <taxon>Insecta</taxon>
        <taxon>Pterygota</taxon>
        <taxon>Neoptera</taxon>
        <taxon>Endopterygota</taxon>
        <taxon>Diptera</taxon>
        <taxon>Nematocera</taxon>
        <taxon>Chironomoidea</taxon>
        <taxon>Chironomidae</taxon>
        <taxon>Chironominae</taxon>
        <taxon>Chironomus</taxon>
    </lineage>
</organism>
<dbReference type="AlphaFoldDB" id="A0A9P0IU30"/>
<accession>A0A9P0IU30</accession>
<name>A0A9P0IU30_9DIPT</name>
<dbReference type="Proteomes" id="UP001153620">
    <property type="component" value="Chromosome 1"/>
</dbReference>
<protein>
    <submittedName>
        <fullName evidence="1">Uncharacterized protein</fullName>
    </submittedName>
</protein>
<keyword evidence="2" id="KW-1185">Reference proteome</keyword>
<reference evidence="1" key="2">
    <citation type="submission" date="2022-10" db="EMBL/GenBank/DDBJ databases">
        <authorList>
            <consortium name="ENA_rothamsted_submissions"/>
            <consortium name="culmorum"/>
            <person name="King R."/>
        </authorList>
    </citation>
    <scope>NUCLEOTIDE SEQUENCE</scope>
</reference>
<sequence length="498" mass="56643">MLTGAQCNGVCECPNANGRESCGKIINLNDEKDCFLVGQISFECKEVKCQCADGFYQRFSNVCRRESIQNEPFNIDTIELSSIGAETNSICTSVSTQTPSVKDATIQTTHSLESLTAESPSDLKFSSFSNRRIRNYINYSKLVNSEFTKTSSIESSFKDESTQFGESCESENKSCSGHKHNYCRKSICQCQDPFYPKDEICKDDLSDVAEDEICYGNGHVNSKAHKCSHCKSDHLCYPESMNSFSRRISLGLHSHANQYLPFNPIYYDKQSSIICPCYNLLRFNPVIEKCDFKHENEQCTDKFQVNNINNNKLFDNNSQRSTLDYKENFNAQQLKLQQLQKQYSFDVSKIQAENEPINNRAFANDEYKIDILDEKTMKSQIKSDYIDNDKDLEKEPDFPEEIEQSRPLLGDKSFSMDRRDVSTSNESIAVRNEAVNNEEPTTECANGCHCHQHDYTPIRPRPTKKKSSSTSPLKVITLLLFASAFLITGSALKDAYYP</sequence>
<dbReference type="EMBL" id="OU895877">
    <property type="protein sequence ID" value="CAH1715750.1"/>
    <property type="molecule type" value="Genomic_DNA"/>
</dbReference>
<proteinExistence type="predicted"/>